<dbReference type="STRING" id="520822.A0A195BX56"/>
<dbReference type="InterPro" id="IPR029510">
    <property type="entry name" value="Ald_DH_CS_GLU"/>
</dbReference>
<evidence type="ECO:0000256" key="5">
    <source>
        <dbReference type="PIRSR" id="PIRSR036492-1"/>
    </source>
</evidence>
<evidence type="ECO:0000256" key="2">
    <source>
        <dbReference type="ARBA" id="ARBA00023002"/>
    </source>
</evidence>
<evidence type="ECO:0000256" key="4">
    <source>
        <dbReference type="PIRNR" id="PIRNR036492"/>
    </source>
</evidence>
<dbReference type="PANTHER" id="PTHR43570">
    <property type="entry name" value="ALDEHYDE DEHYDROGENASE"/>
    <property type="match status" value="1"/>
</dbReference>
<keyword evidence="2 4" id="KW-0560">Oxidoreductase</keyword>
<sequence length="546" mass="61947">MLTENASELTAAFTSDLHRCKFESFALEINYTIQEIKYMLMNIKEWAATEKPRKSLAHFFDVVEIRKDPYGVVLVMGAWNYPLQLCILPMMGAIAAGNCVIVKPSEIAMATTKFLYDTVPKYLDTDSCRVILGGISETTELLKQRFDYIFYTGSSAVGKIIRKAANEFLTPVTLELGGKSPVYIDNTVDISMAAKRILWGKCINVGQTCIAPDYMLCTPEIQKKFIEEAKKILHEWYGDNPHESPDLARIISDKHYQRLVNYLNDKSKIAIGGDVNPAEKFISPTVLVNIKPTDSIMQEEIFGPLLPIININNAYEAINFINSRESPLVLYVFSTSKGVQDLIIDQVSSGAVCVNDTVLQYAGRSHYHCIYLVWTKELYLYSLIIHLVVALMSMIRYYKQQVVFLVINNYVYITINIKLSFSLCYIILCIINVYYFLLMYIIFSVDTLPFGGVGYSGIGAYHGKFTFDTFTHKKGCLIRNYNKIAEILAKSRFPPYSDANLKLLQLLVARRPSLPLLKYIPYILMFGLGVLATFGIKAIMKVQKRY</sequence>
<dbReference type="AlphaFoldDB" id="A0A195BX56"/>
<dbReference type="FunFam" id="3.40.309.10:FF:000003">
    <property type="entry name" value="Aldehyde dehydrogenase"/>
    <property type="match status" value="1"/>
</dbReference>
<dbReference type="SUPFAM" id="SSF53720">
    <property type="entry name" value="ALDH-like"/>
    <property type="match status" value="2"/>
</dbReference>
<organism evidence="10 11">
    <name type="scientific">Atta colombica</name>
    <dbReference type="NCBI Taxonomy" id="520822"/>
    <lineage>
        <taxon>Eukaryota</taxon>
        <taxon>Metazoa</taxon>
        <taxon>Ecdysozoa</taxon>
        <taxon>Arthropoda</taxon>
        <taxon>Hexapoda</taxon>
        <taxon>Insecta</taxon>
        <taxon>Pterygota</taxon>
        <taxon>Neoptera</taxon>
        <taxon>Endopterygota</taxon>
        <taxon>Hymenoptera</taxon>
        <taxon>Apocrita</taxon>
        <taxon>Aculeata</taxon>
        <taxon>Formicoidea</taxon>
        <taxon>Formicidae</taxon>
        <taxon>Myrmicinae</taxon>
        <taxon>Atta</taxon>
    </lineage>
</organism>
<dbReference type="GO" id="GO:0004029">
    <property type="term" value="F:aldehyde dehydrogenase (NAD+) activity"/>
    <property type="evidence" value="ECO:0007669"/>
    <property type="project" value="TreeGrafter"/>
</dbReference>
<keyword evidence="3" id="KW-0520">NAD</keyword>
<feature type="transmembrane region" description="Helical" evidence="8">
    <location>
        <begin position="378"/>
        <end position="398"/>
    </location>
</feature>
<dbReference type="FunFam" id="3.40.605.10:FF:000004">
    <property type="entry name" value="Aldehyde dehydrogenase"/>
    <property type="match status" value="1"/>
</dbReference>
<dbReference type="Proteomes" id="UP000078540">
    <property type="component" value="Unassembled WGS sequence"/>
</dbReference>
<evidence type="ECO:0000259" key="9">
    <source>
        <dbReference type="Pfam" id="PF00171"/>
    </source>
</evidence>
<evidence type="ECO:0000256" key="1">
    <source>
        <dbReference type="ARBA" id="ARBA00009986"/>
    </source>
</evidence>
<dbReference type="PROSITE" id="PS00687">
    <property type="entry name" value="ALDEHYDE_DEHYDR_GLU"/>
    <property type="match status" value="1"/>
</dbReference>
<evidence type="ECO:0000256" key="3">
    <source>
        <dbReference type="ARBA" id="ARBA00023027"/>
    </source>
</evidence>
<feature type="transmembrane region" description="Helical" evidence="8">
    <location>
        <begin position="419"/>
        <end position="443"/>
    </location>
</feature>
<proteinExistence type="inferred from homology"/>
<dbReference type="PIRSF" id="PIRSF036492">
    <property type="entry name" value="ALDH"/>
    <property type="match status" value="1"/>
</dbReference>
<dbReference type="GO" id="GO:0006081">
    <property type="term" value="P:aldehyde metabolic process"/>
    <property type="evidence" value="ECO:0007669"/>
    <property type="project" value="InterPro"/>
</dbReference>
<dbReference type="EMBL" id="KQ976401">
    <property type="protein sequence ID" value="KYM92548.1"/>
    <property type="molecule type" value="Genomic_DNA"/>
</dbReference>
<protein>
    <recommendedName>
        <fullName evidence="4">Aldehyde dehydrogenase</fullName>
    </recommendedName>
</protein>
<evidence type="ECO:0000256" key="6">
    <source>
        <dbReference type="PROSITE-ProRule" id="PRU10007"/>
    </source>
</evidence>
<keyword evidence="8" id="KW-1133">Transmembrane helix</keyword>
<comment type="similarity">
    <text evidence="1 4 7">Belongs to the aldehyde dehydrogenase family.</text>
</comment>
<dbReference type="Gene3D" id="3.40.605.10">
    <property type="entry name" value="Aldehyde Dehydrogenase, Chain A, domain 1"/>
    <property type="match status" value="2"/>
</dbReference>
<reference evidence="10 11" key="1">
    <citation type="submission" date="2015-09" db="EMBL/GenBank/DDBJ databases">
        <title>Atta colombica WGS genome.</title>
        <authorList>
            <person name="Nygaard S."/>
            <person name="Hu H."/>
            <person name="Boomsma J."/>
            <person name="Zhang G."/>
        </authorList>
    </citation>
    <scope>NUCLEOTIDE SEQUENCE [LARGE SCALE GENOMIC DNA]</scope>
    <source>
        <strain evidence="10">Treedump-2</strain>
        <tissue evidence="10">Whole body</tissue>
    </source>
</reference>
<keyword evidence="8" id="KW-0812">Transmembrane</keyword>
<keyword evidence="11" id="KW-1185">Reference proteome</keyword>
<evidence type="ECO:0000313" key="11">
    <source>
        <dbReference type="Proteomes" id="UP000078540"/>
    </source>
</evidence>
<evidence type="ECO:0000313" key="10">
    <source>
        <dbReference type="EMBL" id="KYM92548.1"/>
    </source>
</evidence>
<evidence type="ECO:0000256" key="8">
    <source>
        <dbReference type="SAM" id="Phobius"/>
    </source>
</evidence>
<feature type="transmembrane region" description="Helical" evidence="8">
    <location>
        <begin position="519"/>
        <end position="540"/>
    </location>
</feature>
<dbReference type="InterPro" id="IPR016162">
    <property type="entry name" value="Ald_DH_N"/>
</dbReference>
<dbReference type="GO" id="GO:0005737">
    <property type="term" value="C:cytoplasm"/>
    <property type="evidence" value="ECO:0007669"/>
    <property type="project" value="TreeGrafter"/>
</dbReference>
<dbReference type="PANTHER" id="PTHR43570:SF16">
    <property type="entry name" value="ALDEHYDE DEHYDROGENASE TYPE III, ISOFORM Q"/>
    <property type="match status" value="1"/>
</dbReference>
<dbReference type="InterPro" id="IPR015590">
    <property type="entry name" value="Aldehyde_DH_dom"/>
</dbReference>
<dbReference type="Pfam" id="PF00171">
    <property type="entry name" value="Aldedh"/>
    <property type="match status" value="1"/>
</dbReference>
<dbReference type="InterPro" id="IPR016161">
    <property type="entry name" value="Ald_DH/histidinol_DH"/>
</dbReference>
<evidence type="ECO:0000256" key="7">
    <source>
        <dbReference type="RuleBase" id="RU003345"/>
    </source>
</evidence>
<feature type="domain" description="Aldehyde dehydrogenase" evidence="9">
    <location>
        <begin position="2"/>
        <end position="358"/>
    </location>
</feature>
<name>A0A195BX56_9HYME</name>
<feature type="active site" evidence="5 6">
    <location>
        <position position="175"/>
    </location>
</feature>
<accession>A0A195BX56</accession>
<keyword evidence="8" id="KW-0472">Membrane</keyword>
<dbReference type="InterPro" id="IPR012394">
    <property type="entry name" value="Aldehyde_DH_NAD(P)"/>
</dbReference>
<dbReference type="InterPro" id="IPR016163">
    <property type="entry name" value="Ald_DH_C"/>
</dbReference>
<gene>
    <name evidence="10" type="ORF">ALC53_01004</name>
</gene>
<feature type="active site" evidence="5">
    <location>
        <position position="209"/>
    </location>
</feature>
<dbReference type="Gene3D" id="3.40.309.10">
    <property type="entry name" value="Aldehyde Dehydrogenase, Chain A, domain 2"/>
    <property type="match status" value="1"/>
</dbReference>